<keyword evidence="2" id="KW-1185">Reference proteome</keyword>
<name>A0A226HA86_9FLAO</name>
<accession>A0A226HA86</accession>
<evidence type="ECO:0000313" key="1">
    <source>
        <dbReference type="EMBL" id="OXA91193.1"/>
    </source>
</evidence>
<organism evidence="1 2">
    <name type="scientific">Flavobacterium hercynium</name>
    <dbReference type="NCBI Taxonomy" id="387094"/>
    <lineage>
        <taxon>Bacteria</taxon>
        <taxon>Pseudomonadati</taxon>
        <taxon>Bacteroidota</taxon>
        <taxon>Flavobacteriia</taxon>
        <taxon>Flavobacteriales</taxon>
        <taxon>Flavobacteriaceae</taxon>
        <taxon>Flavobacterium</taxon>
    </lineage>
</organism>
<protein>
    <submittedName>
        <fullName evidence="1">Uncharacterized protein</fullName>
    </submittedName>
</protein>
<dbReference type="EMBL" id="MUGW01000022">
    <property type="protein sequence ID" value="OXA91193.1"/>
    <property type="molecule type" value="Genomic_DNA"/>
</dbReference>
<sequence length="149" mass="17790">MLLFLNPFMWGMRRPPYYIPSERLEKVLKAMEKELNEQESVEVYTENNEANLWYLRDCNNQTLDSLSNLEVTFTTIKNDSFVKEKIEKYAPLIEAEIECKCYDSLIFVYDLRKEEVPSNAEQDLAKKYGFEKQEEEDKRISIGLKIRKR</sequence>
<dbReference type="Proteomes" id="UP000198345">
    <property type="component" value="Unassembled WGS sequence"/>
</dbReference>
<evidence type="ECO:0000313" key="2">
    <source>
        <dbReference type="Proteomes" id="UP000198345"/>
    </source>
</evidence>
<dbReference type="AlphaFoldDB" id="A0A226HA86"/>
<gene>
    <name evidence="1" type="ORF">B0A66_11460</name>
</gene>
<proteinExistence type="predicted"/>
<comment type="caution">
    <text evidence="1">The sequence shown here is derived from an EMBL/GenBank/DDBJ whole genome shotgun (WGS) entry which is preliminary data.</text>
</comment>
<reference evidence="1 2" key="1">
    <citation type="submission" date="2016-11" db="EMBL/GenBank/DDBJ databases">
        <title>Whole genomes of Flavobacteriaceae.</title>
        <authorList>
            <person name="Stine C."/>
            <person name="Li C."/>
            <person name="Tadesse D."/>
        </authorList>
    </citation>
    <scope>NUCLEOTIDE SEQUENCE [LARGE SCALE GENOMIC DNA]</scope>
    <source>
        <strain evidence="1 2">DSM 18292</strain>
    </source>
</reference>